<dbReference type="PANTHER" id="PTHR43685">
    <property type="entry name" value="GLYCOSYLTRANSFERASE"/>
    <property type="match status" value="1"/>
</dbReference>
<evidence type="ECO:0000259" key="1">
    <source>
        <dbReference type="Pfam" id="PF00535"/>
    </source>
</evidence>
<accession>A0A4V1D8T2</accession>
<organism evidence="2 3">
    <name type="scientific">Hydrocarboniclastica marina</name>
    <dbReference type="NCBI Taxonomy" id="2259620"/>
    <lineage>
        <taxon>Bacteria</taxon>
        <taxon>Pseudomonadati</taxon>
        <taxon>Pseudomonadota</taxon>
        <taxon>Gammaproteobacteria</taxon>
        <taxon>Alteromonadales</taxon>
        <taxon>Alteromonadaceae</taxon>
        <taxon>Hydrocarboniclastica</taxon>
    </lineage>
</organism>
<dbReference type="RefSeq" id="WP_136549001.1">
    <property type="nucleotide sequence ID" value="NZ_CP031093.1"/>
</dbReference>
<dbReference type="CDD" id="cd06423">
    <property type="entry name" value="CESA_like"/>
    <property type="match status" value="1"/>
</dbReference>
<dbReference type="KEGG" id="hmi:soil367_10230"/>
<evidence type="ECO:0000313" key="2">
    <source>
        <dbReference type="EMBL" id="QCF26280.1"/>
    </source>
</evidence>
<keyword evidence="3" id="KW-1185">Reference proteome</keyword>
<sequence>MFISVLLATHNRDSILERTLKSMLDLKMHGAEWELIVIDNAGSSVTKAICEKFGQRLPLLYLVETKPGKNNALNRGLNYAKSDLLVFTDDDVIVEQDWLWQLYSAAQRYPDHDLFGGKVEPYFPPGVKLDARIVIDHPVTRVAYAAVDLGQNDQPTSASSIWGPNMMVRRRVFNAGLGFDPNIGPRQSASYIMGSEASLLLPAEKAGFKGMYVSGATVNHQIRPEQMKFEWFRARAQRMGRGKAVNSKEEIAKFKMVFGVPRFLYRKLVKLFLMKSISRVFSSKEQRFDNEMQYYSWLGFYKQYREGIPE</sequence>
<keyword evidence="2" id="KW-0808">Transferase</keyword>
<dbReference type="InterPro" id="IPR029044">
    <property type="entry name" value="Nucleotide-diphossugar_trans"/>
</dbReference>
<dbReference type="Proteomes" id="UP000298049">
    <property type="component" value="Chromosome"/>
</dbReference>
<dbReference type="EMBL" id="CP031093">
    <property type="protein sequence ID" value="QCF26280.1"/>
    <property type="molecule type" value="Genomic_DNA"/>
</dbReference>
<proteinExistence type="predicted"/>
<evidence type="ECO:0000313" key="3">
    <source>
        <dbReference type="Proteomes" id="UP000298049"/>
    </source>
</evidence>
<dbReference type="SUPFAM" id="SSF53448">
    <property type="entry name" value="Nucleotide-diphospho-sugar transferases"/>
    <property type="match status" value="1"/>
</dbReference>
<dbReference type="AlphaFoldDB" id="A0A4V1D8T2"/>
<reference evidence="2 3" key="1">
    <citation type="submission" date="2018-07" db="EMBL/GenBank/DDBJ databases">
        <title>Marsedoiliclastica nanhaica gen. nov. sp. nov., a novel marine hydrocarbonoclastic bacterium isolated from an in-situ enriched hydrocarbon-degrading consortium in deep-sea sediment.</title>
        <authorList>
            <person name="Dong C."/>
            <person name="Ma T."/>
            <person name="Liu R."/>
            <person name="Shao Z."/>
        </authorList>
    </citation>
    <scope>NUCLEOTIDE SEQUENCE [LARGE SCALE GENOMIC DNA]</scope>
    <source>
        <strain evidence="3">soil36-7</strain>
    </source>
</reference>
<dbReference type="OrthoDB" id="9069044at2"/>
<gene>
    <name evidence="2" type="ORF">soil367_10230</name>
</gene>
<dbReference type="InterPro" id="IPR050834">
    <property type="entry name" value="Glycosyltransf_2"/>
</dbReference>
<dbReference type="Gene3D" id="3.90.550.10">
    <property type="entry name" value="Spore Coat Polysaccharide Biosynthesis Protein SpsA, Chain A"/>
    <property type="match status" value="1"/>
</dbReference>
<feature type="domain" description="Glycosyltransferase 2-like" evidence="1">
    <location>
        <begin position="4"/>
        <end position="174"/>
    </location>
</feature>
<protein>
    <submittedName>
        <fullName evidence="2">Glycosyltransferase family 2 protein</fullName>
    </submittedName>
</protein>
<dbReference type="PANTHER" id="PTHR43685:SF3">
    <property type="entry name" value="SLR2126 PROTEIN"/>
    <property type="match status" value="1"/>
</dbReference>
<dbReference type="GO" id="GO:0016740">
    <property type="term" value="F:transferase activity"/>
    <property type="evidence" value="ECO:0007669"/>
    <property type="project" value="UniProtKB-KW"/>
</dbReference>
<dbReference type="InterPro" id="IPR001173">
    <property type="entry name" value="Glyco_trans_2-like"/>
</dbReference>
<name>A0A4V1D8T2_9ALTE</name>
<dbReference type="Pfam" id="PF00535">
    <property type="entry name" value="Glycos_transf_2"/>
    <property type="match status" value="1"/>
</dbReference>